<dbReference type="Proteomes" id="UP000050761">
    <property type="component" value="Unassembled WGS sequence"/>
</dbReference>
<dbReference type="EMBL" id="UZAH01009576">
    <property type="protein sequence ID" value="VDO35879.1"/>
    <property type="molecule type" value="Genomic_DNA"/>
</dbReference>
<evidence type="ECO:0000313" key="2">
    <source>
        <dbReference type="Proteomes" id="UP000050761"/>
    </source>
</evidence>
<gene>
    <name evidence="1" type="ORF">HPBE_LOCUS3494</name>
</gene>
<accession>A0A183FBF1</accession>
<keyword evidence="2" id="KW-1185">Reference proteome</keyword>
<name>A0A183FBF1_HELPZ</name>
<sequence>MRSKVKYLQWSGDGESLWAVLEDGKCNVYKLITKSSVKKSGEYDVGDKPTAACRIVST</sequence>
<dbReference type="OrthoDB" id="10581019at2759"/>
<protein>
    <submittedName>
        <fullName evidence="3">ANAPC4_WD40 domain-containing protein</fullName>
    </submittedName>
</protein>
<accession>A0A3P7UW10</accession>
<reference evidence="1 2" key="1">
    <citation type="submission" date="2018-11" db="EMBL/GenBank/DDBJ databases">
        <authorList>
            <consortium name="Pathogen Informatics"/>
        </authorList>
    </citation>
    <scope>NUCLEOTIDE SEQUENCE [LARGE SCALE GENOMIC DNA]</scope>
</reference>
<proteinExistence type="predicted"/>
<dbReference type="WBParaSite" id="HPBE_0000349301-mRNA-1">
    <property type="protein sequence ID" value="HPBE_0000349301-mRNA-1"/>
    <property type="gene ID" value="HPBE_0000349301"/>
</dbReference>
<reference evidence="3" key="2">
    <citation type="submission" date="2019-09" db="UniProtKB">
        <authorList>
            <consortium name="WormBaseParasite"/>
        </authorList>
    </citation>
    <scope>IDENTIFICATION</scope>
</reference>
<dbReference type="AlphaFoldDB" id="A0A183FBF1"/>
<evidence type="ECO:0000313" key="3">
    <source>
        <dbReference type="WBParaSite" id="HPBE_0000349301-mRNA-1"/>
    </source>
</evidence>
<organism evidence="2 3">
    <name type="scientific">Heligmosomoides polygyrus</name>
    <name type="common">Parasitic roundworm</name>
    <dbReference type="NCBI Taxonomy" id="6339"/>
    <lineage>
        <taxon>Eukaryota</taxon>
        <taxon>Metazoa</taxon>
        <taxon>Ecdysozoa</taxon>
        <taxon>Nematoda</taxon>
        <taxon>Chromadorea</taxon>
        <taxon>Rhabditida</taxon>
        <taxon>Rhabditina</taxon>
        <taxon>Rhabditomorpha</taxon>
        <taxon>Strongyloidea</taxon>
        <taxon>Heligmosomidae</taxon>
        <taxon>Heligmosomoides</taxon>
    </lineage>
</organism>
<evidence type="ECO:0000313" key="1">
    <source>
        <dbReference type="EMBL" id="VDO35879.1"/>
    </source>
</evidence>